<protein>
    <submittedName>
        <fullName evidence="1">Uncharacterized protein</fullName>
    </submittedName>
</protein>
<comment type="caution">
    <text evidence="1">The sequence shown here is derived from an EMBL/GenBank/DDBJ whole genome shotgun (WGS) entry which is preliminary data.</text>
</comment>
<sequence length="129" mass="14283">MSRRSGTCLRLCLVIFAIVSALGVCGPAIYWKFKKDMKLEGYSKSKSCPPCICDCPPPLSLLKISPVVWEYQGVISGMGFEHCGPRLANLSVSDCRSSDPELKEETQKQFVDLLAEELKLQEAVSKEHS</sequence>
<accession>A0ACB9RNE5</accession>
<name>A0ACB9RNE5_9MYRT</name>
<proteinExistence type="predicted"/>
<dbReference type="EMBL" id="CM042882">
    <property type="protein sequence ID" value="KAI4379341.1"/>
    <property type="molecule type" value="Genomic_DNA"/>
</dbReference>
<evidence type="ECO:0000313" key="1">
    <source>
        <dbReference type="EMBL" id="KAI4379341.1"/>
    </source>
</evidence>
<reference evidence="2" key="1">
    <citation type="journal article" date="2023" name="Front. Plant Sci.">
        <title>Chromosomal-level genome assembly of Melastoma candidum provides insights into trichome evolution.</title>
        <authorList>
            <person name="Zhong Y."/>
            <person name="Wu W."/>
            <person name="Sun C."/>
            <person name="Zou P."/>
            <person name="Liu Y."/>
            <person name="Dai S."/>
            <person name="Zhou R."/>
        </authorList>
    </citation>
    <scope>NUCLEOTIDE SEQUENCE [LARGE SCALE GENOMIC DNA]</scope>
</reference>
<organism evidence="1 2">
    <name type="scientific">Melastoma candidum</name>
    <dbReference type="NCBI Taxonomy" id="119954"/>
    <lineage>
        <taxon>Eukaryota</taxon>
        <taxon>Viridiplantae</taxon>
        <taxon>Streptophyta</taxon>
        <taxon>Embryophyta</taxon>
        <taxon>Tracheophyta</taxon>
        <taxon>Spermatophyta</taxon>
        <taxon>Magnoliopsida</taxon>
        <taxon>eudicotyledons</taxon>
        <taxon>Gunneridae</taxon>
        <taxon>Pentapetalae</taxon>
        <taxon>rosids</taxon>
        <taxon>malvids</taxon>
        <taxon>Myrtales</taxon>
        <taxon>Melastomataceae</taxon>
        <taxon>Melastomatoideae</taxon>
        <taxon>Melastomateae</taxon>
        <taxon>Melastoma</taxon>
    </lineage>
</organism>
<gene>
    <name evidence="1" type="ORF">MLD38_005655</name>
</gene>
<evidence type="ECO:0000313" key="2">
    <source>
        <dbReference type="Proteomes" id="UP001057402"/>
    </source>
</evidence>
<dbReference type="Proteomes" id="UP001057402">
    <property type="component" value="Chromosome 3"/>
</dbReference>
<keyword evidence="2" id="KW-1185">Reference proteome</keyword>